<dbReference type="PANTHER" id="PTHR30337:SF7">
    <property type="entry name" value="PHOSPHOESTERASE"/>
    <property type="match status" value="1"/>
</dbReference>
<keyword evidence="1" id="KW-0378">Hydrolase</keyword>
<dbReference type="InterPro" id="IPR041796">
    <property type="entry name" value="Mre11_N"/>
</dbReference>
<keyword evidence="3" id="KW-0540">Nuclease</keyword>
<dbReference type="Pfam" id="PF00149">
    <property type="entry name" value="Metallophos"/>
    <property type="match status" value="1"/>
</dbReference>
<dbReference type="SUPFAM" id="SSF56300">
    <property type="entry name" value="Metallo-dependent phosphatases"/>
    <property type="match status" value="1"/>
</dbReference>
<protein>
    <submittedName>
        <fullName evidence="3">DNA repair exonuclease</fullName>
    </submittedName>
</protein>
<feature type="domain" description="Calcineurin-like phosphoesterase" evidence="2">
    <location>
        <begin position="4"/>
        <end position="197"/>
    </location>
</feature>
<dbReference type="HOGENOM" id="CLU_026621_0_1_9"/>
<dbReference type="OrthoDB" id="9773856at2"/>
<dbReference type="AlphaFoldDB" id="G8LZD7"/>
<dbReference type="EMBL" id="CP003065">
    <property type="protein sequence ID" value="AEV66800.1"/>
    <property type="molecule type" value="Genomic_DNA"/>
</dbReference>
<dbReference type="InterPro" id="IPR029052">
    <property type="entry name" value="Metallo-depent_PP-like"/>
</dbReference>
<name>G8LZD7_ACECE</name>
<dbReference type="KEGG" id="ccl:Clocl_0042"/>
<dbReference type="CDD" id="cd00840">
    <property type="entry name" value="MPP_Mre11_N"/>
    <property type="match status" value="1"/>
</dbReference>
<dbReference type="Proteomes" id="UP000005435">
    <property type="component" value="Chromosome"/>
</dbReference>
<organism evidence="3 4">
    <name type="scientific">Acetivibrio clariflavus (strain DSM 19732 / NBRC 101661 / EBR45)</name>
    <name type="common">Clostridium clariflavum</name>
    <dbReference type="NCBI Taxonomy" id="720554"/>
    <lineage>
        <taxon>Bacteria</taxon>
        <taxon>Bacillati</taxon>
        <taxon>Bacillota</taxon>
        <taxon>Clostridia</taxon>
        <taxon>Eubacteriales</taxon>
        <taxon>Oscillospiraceae</taxon>
        <taxon>Acetivibrio</taxon>
    </lineage>
</organism>
<gene>
    <name evidence="3" type="ordered locus">Clocl_0042</name>
</gene>
<dbReference type="RefSeq" id="WP_014253438.1">
    <property type="nucleotide sequence ID" value="NC_016627.1"/>
</dbReference>
<accession>G8LZD7</accession>
<sequence>MKQIKFLHFSDLHLDYPFTSLGSDLGKTDRRRKDLLEVFDSIIELTKRENADLLLISGDLYEHFYVKKSTIKHVNDKFREIDDKKVFIVPGNHDPYLKNSYYRNFKWNSNVYILSEERYKVEIEELNTCVYGLGFESFYKNGCIRDEIKSVNDEKINIFLVHGTVDMNFTKTGYNLFTSEELAQLNMDYIALGHFHNRIDDVGQKGVIYNPGSPEPLGFDEEGEHGVFVGKVSKELLEVKYINTNRRYYKSVDINVENINSNEQVAEKIRFSLEGLPIEDILLTITLKGFAKDEYRISKEKLKNLLEDSFFYVNVEDRTIPDYDYEEMKNEPGLKGLYVRKLMGMIDEAKNEKEKYLLMKSLYYGLQALDKGKIEEL</sequence>
<evidence type="ECO:0000256" key="1">
    <source>
        <dbReference type="ARBA" id="ARBA00022801"/>
    </source>
</evidence>
<keyword evidence="3" id="KW-0269">Exonuclease</keyword>
<evidence type="ECO:0000313" key="3">
    <source>
        <dbReference type="EMBL" id="AEV66800.1"/>
    </source>
</evidence>
<evidence type="ECO:0000259" key="2">
    <source>
        <dbReference type="Pfam" id="PF00149"/>
    </source>
</evidence>
<keyword evidence="4" id="KW-1185">Reference proteome</keyword>
<dbReference type="STRING" id="720554.Clocl_0042"/>
<evidence type="ECO:0000313" key="4">
    <source>
        <dbReference type="Proteomes" id="UP000005435"/>
    </source>
</evidence>
<dbReference type="Gene3D" id="3.60.21.10">
    <property type="match status" value="1"/>
</dbReference>
<proteinExistence type="predicted"/>
<reference evidence="3 4" key="2">
    <citation type="journal article" date="2012" name="Stand. Genomic Sci.">
        <title>Complete Genome Sequence of Clostridium clariflavum DSM 19732.</title>
        <authorList>
            <person name="Izquierdo J.A."/>
            <person name="Goodwin L."/>
            <person name="Davenport K.W."/>
            <person name="Teshima H."/>
            <person name="Bruce D."/>
            <person name="Detter C."/>
            <person name="Tapia R."/>
            <person name="Han S."/>
            <person name="Land M."/>
            <person name="Hauser L."/>
            <person name="Jeffries C.D."/>
            <person name="Han J."/>
            <person name="Pitluck S."/>
            <person name="Nolan M."/>
            <person name="Chen A."/>
            <person name="Huntemann M."/>
            <person name="Mavromatis K."/>
            <person name="Mikhailova N."/>
            <person name="Liolios K."/>
            <person name="Woyke T."/>
            <person name="Lynd L.R."/>
        </authorList>
    </citation>
    <scope>NUCLEOTIDE SEQUENCE [LARGE SCALE GENOMIC DNA]</scope>
    <source>
        <strain evidence="4">DSM 19732 / NBRC 101661 / EBR45</strain>
    </source>
</reference>
<dbReference type="eggNOG" id="COG0420">
    <property type="taxonomic scope" value="Bacteria"/>
</dbReference>
<dbReference type="PANTHER" id="PTHR30337">
    <property type="entry name" value="COMPONENT OF ATP-DEPENDENT DSDNA EXONUCLEASE"/>
    <property type="match status" value="1"/>
</dbReference>
<dbReference type="GO" id="GO:0004527">
    <property type="term" value="F:exonuclease activity"/>
    <property type="evidence" value="ECO:0007669"/>
    <property type="project" value="UniProtKB-KW"/>
</dbReference>
<dbReference type="InterPro" id="IPR004843">
    <property type="entry name" value="Calcineurin-like_PHP"/>
</dbReference>
<dbReference type="InterPro" id="IPR050535">
    <property type="entry name" value="DNA_Repair-Maintenance_Comp"/>
</dbReference>
<reference evidence="4" key="1">
    <citation type="submission" date="2011-12" db="EMBL/GenBank/DDBJ databases">
        <title>Complete sequence of Clostridium clariflavum DSM 19732.</title>
        <authorList>
            <consortium name="US DOE Joint Genome Institute"/>
            <person name="Lucas S."/>
            <person name="Han J."/>
            <person name="Lapidus A."/>
            <person name="Cheng J.-F."/>
            <person name="Goodwin L."/>
            <person name="Pitluck S."/>
            <person name="Peters L."/>
            <person name="Teshima H."/>
            <person name="Detter J.C."/>
            <person name="Han C."/>
            <person name="Tapia R."/>
            <person name="Land M."/>
            <person name="Hauser L."/>
            <person name="Kyrpides N."/>
            <person name="Ivanova N."/>
            <person name="Pagani I."/>
            <person name="Kitzmiller T."/>
            <person name="Lynd L."/>
            <person name="Izquierdo J."/>
            <person name="Woyke T."/>
        </authorList>
    </citation>
    <scope>NUCLEOTIDE SEQUENCE [LARGE SCALE GENOMIC DNA]</scope>
    <source>
        <strain evidence="4">DSM 19732 / NBRC 101661 / EBR45</strain>
    </source>
</reference>